<gene>
    <name evidence="4" type="ORF">B0H17DRAFT_218508</name>
</gene>
<dbReference type="GO" id="GO:0044027">
    <property type="term" value="P:negative regulation of gene expression via chromosomal CpG island methylation"/>
    <property type="evidence" value="ECO:0007669"/>
    <property type="project" value="TreeGrafter"/>
</dbReference>
<keyword evidence="5" id="KW-1185">Reference proteome</keyword>
<feature type="domain" description="YDG" evidence="3">
    <location>
        <begin position="34"/>
        <end position="179"/>
    </location>
</feature>
<dbReference type="PANTHER" id="PTHR14140">
    <property type="entry name" value="E3 UBIQUITIN-PROTEIN LIGASE UHRF-RELATED"/>
    <property type="match status" value="1"/>
</dbReference>
<dbReference type="InterPro" id="IPR015947">
    <property type="entry name" value="PUA-like_sf"/>
</dbReference>
<dbReference type="GO" id="GO:0061630">
    <property type="term" value="F:ubiquitin protein ligase activity"/>
    <property type="evidence" value="ECO:0007669"/>
    <property type="project" value="TreeGrafter"/>
</dbReference>
<evidence type="ECO:0000259" key="3">
    <source>
        <dbReference type="PROSITE" id="PS51015"/>
    </source>
</evidence>
<dbReference type="GO" id="GO:0005634">
    <property type="term" value="C:nucleus"/>
    <property type="evidence" value="ECO:0007669"/>
    <property type="project" value="UniProtKB-SubCell"/>
</dbReference>
<dbReference type="PANTHER" id="PTHR14140:SF27">
    <property type="entry name" value="OS04G0289800 PROTEIN"/>
    <property type="match status" value="1"/>
</dbReference>
<comment type="caution">
    <text evidence="4">The sequence shown here is derived from an EMBL/GenBank/DDBJ whole genome shotgun (WGS) entry which is preliminary data.</text>
</comment>
<dbReference type="SMART" id="SM00466">
    <property type="entry name" value="SRA"/>
    <property type="match status" value="1"/>
</dbReference>
<comment type="subcellular location">
    <subcellularLocation>
        <location evidence="2">Nucleus</location>
    </subcellularLocation>
</comment>
<organism evidence="4 5">
    <name type="scientific">Mycena rosella</name>
    <name type="common">Pink bonnet</name>
    <name type="synonym">Agaricus rosellus</name>
    <dbReference type="NCBI Taxonomy" id="1033263"/>
    <lineage>
        <taxon>Eukaryota</taxon>
        <taxon>Fungi</taxon>
        <taxon>Dikarya</taxon>
        <taxon>Basidiomycota</taxon>
        <taxon>Agaricomycotina</taxon>
        <taxon>Agaricomycetes</taxon>
        <taxon>Agaricomycetidae</taxon>
        <taxon>Agaricales</taxon>
        <taxon>Marasmiineae</taxon>
        <taxon>Mycenaceae</taxon>
        <taxon>Mycena</taxon>
    </lineage>
</organism>
<evidence type="ECO:0000313" key="5">
    <source>
        <dbReference type="Proteomes" id="UP001221757"/>
    </source>
</evidence>
<dbReference type="Pfam" id="PF02182">
    <property type="entry name" value="SAD_SRA"/>
    <property type="match status" value="1"/>
</dbReference>
<dbReference type="AlphaFoldDB" id="A0AAD7G9F7"/>
<dbReference type="InterPro" id="IPR045134">
    <property type="entry name" value="UHRF1/2-like"/>
</dbReference>
<evidence type="ECO:0000256" key="2">
    <source>
        <dbReference type="PROSITE-ProRule" id="PRU00358"/>
    </source>
</evidence>
<reference evidence="4" key="1">
    <citation type="submission" date="2023-03" db="EMBL/GenBank/DDBJ databases">
        <title>Massive genome expansion in bonnet fungi (Mycena s.s.) driven by repeated elements and novel gene families across ecological guilds.</title>
        <authorList>
            <consortium name="Lawrence Berkeley National Laboratory"/>
            <person name="Harder C.B."/>
            <person name="Miyauchi S."/>
            <person name="Viragh M."/>
            <person name="Kuo A."/>
            <person name="Thoen E."/>
            <person name="Andreopoulos B."/>
            <person name="Lu D."/>
            <person name="Skrede I."/>
            <person name="Drula E."/>
            <person name="Henrissat B."/>
            <person name="Morin E."/>
            <person name="Kohler A."/>
            <person name="Barry K."/>
            <person name="LaButti K."/>
            <person name="Morin E."/>
            <person name="Salamov A."/>
            <person name="Lipzen A."/>
            <person name="Mereny Z."/>
            <person name="Hegedus B."/>
            <person name="Baldrian P."/>
            <person name="Stursova M."/>
            <person name="Weitz H."/>
            <person name="Taylor A."/>
            <person name="Grigoriev I.V."/>
            <person name="Nagy L.G."/>
            <person name="Martin F."/>
            <person name="Kauserud H."/>
        </authorList>
    </citation>
    <scope>NUCLEOTIDE SEQUENCE</scope>
    <source>
        <strain evidence="4">CBHHK067</strain>
    </source>
</reference>
<sequence length="201" mass="22412">MGMEDFRRRFLQDENYFPQGMQSQSNLSIDTRYGRPKNVPVGTRWDTRQECSEAGVHKPTVAGINGSKDGAFSIVMSGGYEDADDGDTFVYIGTGGKRDSAFGASGQQVADQTMDHPHNQYLQKSCDKGNHVRVVRGPNSNSPWAPMQGYRYDGLYTVTEAWEDKGIEGFKVCKFRFVRNPGQPPLKRTIGTAAKRTRKTS</sequence>
<dbReference type="EMBL" id="JARKIE010000192">
    <property type="protein sequence ID" value="KAJ7668893.1"/>
    <property type="molecule type" value="Genomic_DNA"/>
</dbReference>
<accession>A0AAD7G9F7</accession>
<dbReference type="InterPro" id="IPR003105">
    <property type="entry name" value="SRA_YDG"/>
</dbReference>
<dbReference type="Gene3D" id="2.30.280.10">
    <property type="entry name" value="SRA-YDG"/>
    <property type="match status" value="1"/>
</dbReference>
<evidence type="ECO:0000313" key="4">
    <source>
        <dbReference type="EMBL" id="KAJ7668893.1"/>
    </source>
</evidence>
<dbReference type="SUPFAM" id="SSF88697">
    <property type="entry name" value="PUA domain-like"/>
    <property type="match status" value="1"/>
</dbReference>
<evidence type="ECO:0000256" key="1">
    <source>
        <dbReference type="ARBA" id="ARBA00023242"/>
    </source>
</evidence>
<dbReference type="InterPro" id="IPR036987">
    <property type="entry name" value="SRA-YDG_sf"/>
</dbReference>
<proteinExistence type="predicted"/>
<keyword evidence="1 2" id="KW-0539">Nucleus</keyword>
<name>A0AAD7G9F7_MYCRO</name>
<protein>
    <submittedName>
        <fullName evidence="4">PUA-like domain-containing protein</fullName>
    </submittedName>
</protein>
<dbReference type="PROSITE" id="PS51015">
    <property type="entry name" value="YDG"/>
    <property type="match status" value="1"/>
</dbReference>
<dbReference type="GO" id="GO:0016567">
    <property type="term" value="P:protein ubiquitination"/>
    <property type="evidence" value="ECO:0007669"/>
    <property type="project" value="TreeGrafter"/>
</dbReference>
<dbReference type="Proteomes" id="UP001221757">
    <property type="component" value="Unassembled WGS sequence"/>
</dbReference>